<keyword evidence="6" id="KW-0804">Transcription</keyword>
<dbReference type="SMART" id="SM00663">
    <property type="entry name" value="RPOLA_N"/>
    <property type="match status" value="1"/>
</dbReference>
<dbReference type="Gene3D" id="1.10.150.390">
    <property type="match status" value="1"/>
</dbReference>
<organism evidence="9">
    <name type="scientific">marine metagenome</name>
    <dbReference type="NCBI Taxonomy" id="408172"/>
    <lineage>
        <taxon>unclassified sequences</taxon>
        <taxon>metagenomes</taxon>
        <taxon>ecological metagenomes</taxon>
    </lineage>
</organism>
<evidence type="ECO:0000256" key="2">
    <source>
        <dbReference type="ARBA" id="ARBA00022478"/>
    </source>
</evidence>
<dbReference type="Gene3D" id="1.10.274.100">
    <property type="entry name" value="RNA polymerase Rpb1, domain 3"/>
    <property type="match status" value="2"/>
</dbReference>
<reference evidence="9" key="1">
    <citation type="submission" date="2018-05" db="EMBL/GenBank/DDBJ databases">
        <authorList>
            <person name="Lanie J.A."/>
            <person name="Ng W.-L."/>
            <person name="Kazmierczak K.M."/>
            <person name="Andrzejewski T.M."/>
            <person name="Davidsen T.M."/>
            <person name="Wayne K.J."/>
            <person name="Tettelin H."/>
            <person name="Glass J.I."/>
            <person name="Rusch D."/>
            <person name="Podicherti R."/>
            <person name="Tsui H.-C.T."/>
            <person name="Winkler M.E."/>
        </authorList>
    </citation>
    <scope>NUCLEOTIDE SEQUENCE</scope>
</reference>
<evidence type="ECO:0000256" key="5">
    <source>
        <dbReference type="ARBA" id="ARBA00022723"/>
    </source>
</evidence>
<dbReference type="PANTHER" id="PTHR19376:SF54">
    <property type="entry name" value="DNA-DIRECTED RNA POLYMERASE SUBUNIT BETA"/>
    <property type="match status" value="1"/>
</dbReference>
<dbReference type="Gene3D" id="4.10.860.120">
    <property type="entry name" value="RNA polymerase II, clamp domain"/>
    <property type="match status" value="1"/>
</dbReference>
<dbReference type="GO" id="GO:0046872">
    <property type="term" value="F:metal ion binding"/>
    <property type="evidence" value="ECO:0007669"/>
    <property type="project" value="UniProtKB-KW"/>
</dbReference>
<dbReference type="Pfam" id="PF04997">
    <property type="entry name" value="RNA_pol_Rpb1_1"/>
    <property type="match status" value="1"/>
</dbReference>
<dbReference type="CDD" id="cd02655">
    <property type="entry name" value="RNAP_beta'_C"/>
    <property type="match status" value="1"/>
</dbReference>
<dbReference type="InterPro" id="IPR007083">
    <property type="entry name" value="RNA_pol_Rpb1_4"/>
</dbReference>
<dbReference type="Gene3D" id="2.40.40.20">
    <property type="match status" value="1"/>
</dbReference>
<keyword evidence="5" id="KW-0479">Metal-binding</keyword>
<accession>A0A381NNA0</accession>
<keyword evidence="2" id="KW-0240">DNA-directed RNA polymerase</keyword>
<evidence type="ECO:0000256" key="3">
    <source>
        <dbReference type="ARBA" id="ARBA00022679"/>
    </source>
</evidence>
<dbReference type="GO" id="GO:0003677">
    <property type="term" value="F:DNA binding"/>
    <property type="evidence" value="ECO:0007669"/>
    <property type="project" value="InterPro"/>
</dbReference>
<proteinExistence type="inferred from homology"/>
<dbReference type="Gene3D" id="2.40.50.100">
    <property type="match status" value="3"/>
</dbReference>
<evidence type="ECO:0000313" key="9">
    <source>
        <dbReference type="EMBL" id="SUZ56076.1"/>
    </source>
</evidence>
<evidence type="ECO:0000256" key="1">
    <source>
        <dbReference type="ARBA" id="ARBA00012418"/>
    </source>
</evidence>
<dbReference type="InterPro" id="IPR007066">
    <property type="entry name" value="RNA_pol_Rpb1_3"/>
</dbReference>
<evidence type="ECO:0000256" key="4">
    <source>
        <dbReference type="ARBA" id="ARBA00022695"/>
    </source>
</evidence>
<dbReference type="InterPro" id="IPR006592">
    <property type="entry name" value="RNA_pol_N"/>
</dbReference>
<gene>
    <name evidence="9" type="ORF">METZ01_LOCUS8930</name>
</gene>
<dbReference type="InterPro" id="IPR038120">
    <property type="entry name" value="Rpb1_funnel_sf"/>
</dbReference>
<name>A0A381NNA0_9ZZZZ</name>
<dbReference type="GO" id="GO:0003899">
    <property type="term" value="F:DNA-directed RNA polymerase activity"/>
    <property type="evidence" value="ECO:0007669"/>
    <property type="project" value="UniProtKB-EC"/>
</dbReference>
<dbReference type="NCBIfam" id="TIGR02386">
    <property type="entry name" value="rpoC_TIGR"/>
    <property type="match status" value="1"/>
</dbReference>
<dbReference type="InterPro" id="IPR000722">
    <property type="entry name" value="RNA_pol_asu"/>
</dbReference>
<dbReference type="GO" id="GO:0006351">
    <property type="term" value="P:DNA-templated transcription"/>
    <property type="evidence" value="ECO:0007669"/>
    <property type="project" value="InterPro"/>
</dbReference>
<dbReference type="CDD" id="cd01609">
    <property type="entry name" value="RNAP_beta'_N"/>
    <property type="match status" value="1"/>
</dbReference>
<dbReference type="InterPro" id="IPR007080">
    <property type="entry name" value="RNA_pol_Rpb1_1"/>
</dbReference>
<dbReference type="InterPro" id="IPR044893">
    <property type="entry name" value="RNA_pol_Rpb1_clamp_domain"/>
</dbReference>
<dbReference type="PANTHER" id="PTHR19376">
    <property type="entry name" value="DNA-DIRECTED RNA POLYMERASE"/>
    <property type="match status" value="1"/>
</dbReference>
<dbReference type="GO" id="GO:0000428">
    <property type="term" value="C:DNA-directed RNA polymerase complex"/>
    <property type="evidence" value="ECO:0007669"/>
    <property type="project" value="UniProtKB-KW"/>
</dbReference>
<dbReference type="Pfam" id="PF00623">
    <property type="entry name" value="RNA_pol_Rpb1_2"/>
    <property type="match status" value="2"/>
</dbReference>
<dbReference type="Gene3D" id="3.30.60.280">
    <property type="match status" value="1"/>
</dbReference>
<dbReference type="InterPro" id="IPR007081">
    <property type="entry name" value="RNA_pol_Rpb1_5"/>
</dbReference>
<dbReference type="EMBL" id="UINC01000478">
    <property type="protein sequence ID" value="SUZ56076.1"/>
    <property type="molecule type" value="Genomic_DNA"/>
</dbReference>
<dbReference type="Pfam" id="PF04983">
    <property type="entry name" value="RNA_pol_Rpb1_3"/>
    <property type="match status" value="1"/>
</dbReference>
<evidence type="ECO:0000256" key="7">
    <source>
        <dbReference type="ARBA" id="ARBA00048552"/>
    </source>
</evidence>
<feature type="domain" description="RNA polymerase N-terminal" evidence="8">
    <location>
        <begin position="250"/>
        <end position="529"/>
    </location>
</feature>
<dbReference type="InterPro" id="IPR012754">
    <property type="entry name" value="DNA-dir_RpoC_beta_prime_bact"/>
</dbReference>
<comment type="catalytic activity">
    <reaction evidence="7">
        <text>RNA(n) + a ribonucleoside 5'-triphosphate = RNA(n+1) + diphosphate</text>
        <dbReference type="Rhea" id="RHEA:21248"/>
        <dbReference type="Rhea" id="RHEA-COMP:14527"/>
        <dbReference type="Rhea" id="RHEA-COMP:17342"/>
        <dbReference type="ChEBI" id="CHEBI:33019"/>
        <dbReference type="ChEBI" id="CHEBI:61557"/>
        <dbReference type="ChEBI" id="CHEBI:140395"/>
        <dbReference type="EC" id="2.7.7.6"/>
    </reaction>
</comment>
<dbReference type="Gene3D" id="1.10.132.30">
    <property type="match status" value="1"/>
</dbReference>
<dbReference type="InterPro" id="IPR045867">
    <property type="entry name" value="DNA-dir_RpoC_beta_prime"/>
</dbReference>
<dbReference type="HAMAP" id="MF_01322">
    <property type="entry name" value="RNApol_bact_RpoC"/>
    <property type="match status" value="1"/>
</dbReference>
<dbReference type="Pfam" id="PF05000">
    <property type="entry name" value="RNA_pol_Rpb1_4"/>
    <property type="match status" value="1"/>
</dbReference>
<sequence length="1415" mass="157986">MTYIQSTNIDTNKKFNSITIGLSSPEMLLARSYGEVLKPETINYRSYKPEKDGLFCEKIFGPVKDYECHCGKYKGIRYRGIICDRCGVEVTRKKVRRERMGHITLAVPVVHIWYLRSIPSKLSYLAGKSTKDLERVIYYEMFMVIEPGASGLEQFELIEEEEYLELESQFGYMAVSEEDRDNENYFIATMGGEAMKEMLSRINLIELKKGLVDTVKNSKSKQKRADALKRLKVVKAFIHDPTKKRLNKPEWMIVSILPIIPPELRPLVPLEGGRFAASDLNDLYRRIIIRNNRLKQLMEIKAPDVILRNEKRMLQESVDALFDNSRRKTAIRSGSRRPLKSLSDMLRGKTGRFRQNLLGKRVDYSGRSVIVVGPQLNLHECGLPKNMALELFKPHMIRELMARGYTQTPRSAKLMVENREPVVYKVLEYVVMDHPILLNRAPTLHRLGIQAFQPVLIDGKAIQLHPLVCSAFNADFDGDQMAVHVPLSLEAQIEARVLMLSSHNILHPANGEPIAVPSQDMVLGCYYLTRPKESVQGEGKIFGSIEEVLLAYENKAVDLHANVHLKHNDTWNKNTTVGRVIFNSILPDEIGFINDIINKKRLTKAVNEAYMIAGNAKTVIFLDKLKDLGFAMATKSGVSISISDILIPDQKDEILMEASNEVDSVKKKFDRHVLTDGERYNKVIDIWTHATNKVASSMMDGLKDDRSGFNPVYMMVDSGARGGQDQIKQLAGMRGLMAKPQKSMKGGVGEIIESPITSNFKEGLSVFEYFISTHGARKGLADTALKTADAGYLTRRLVDVAQDMVTYIEDCGTISGIVIADLKEGEEIIEPLADRILGRTILDDFIIKGEVVVKSGSVISENKAELIGDSGVENIRIRSVLTCESKRGVCSKCYGWDLSTHKLVDIGTSVGIRAAQSIGEPGTQLTLRTFHIGGTATRIIEQSDMRSKRPGTVKFSENYDYADTIDEGGTKVRRCMARHSKIHIIDKNNEETAQFNAPYGANMFVSDGAEIKADQVLVQWDPYTDIILARETGTVVLKDFIEGETYAVEAVEGGKKQMVVIEARDRKLSPHIEIVGKNGKIMAGGTILPVNATLVVSDNQQVQRGQTLVKIQKDVGKTRDITGGLPRVAELFESRKPANPAVMSEINGIVSFGETRRGVRKIHVMGADGEERIYSIPYGKHVIVHEGDFINAGTSLCEGSISPDDILRVLGPGAVREYLVNEIQEVYRLQGVKINDKHIEVIVNQMMQKVSIKDPGDTWFLQEDRVNKREFFNENERISQMVFVNEPGDSDLEPDSIIERSEFNEINKELKAEGKVTATYRKPRPATFEPILMGITQASLNTESFISAASFQETTRVLTDASTAGKTDYLQGLKENVAVGRLIPAGTGTPGIKNMLVGVIEESDELLLEMEDAVA</sequence>
<keyword evidence="4" id="KW-0548">Nucleotidyltransferase</keyword>
<dbReference type="EC" id="2.7.7.6" evidence="1"/>
<evidence type="ECO:0000259" key="8">
    <source>
        <dbReference type="SMART" id="SM00663"/>
    </source>
</evidence>
<dbReference type="InterPro" id="IPR042102">
    <property type="entry name" value="RNA_pol_Rpb1_3_sf"/>
</dbReference>
<dbReference type="SUPFAM" id="SSF64484">
    <property type="entry name" value="beta and beta-prime subunits of DNA dependent RNA-polymerase"/>
    <property type="match status" value="1"/>
</dbReference>
<dbReference type="Gene3D" id="1.10.1790.20">
    <property type="match status" value="1"/>
</dbReference>
<dbReference type="Gene3D" id="1.10.40.90">
    <property type="match status" value="1"/>
</dbReference>
<evidence type="ECO:0000256" key="6">
    <source>
        <dbReference type="ARBA" id="ARBA00023163"/>
    </source>
</evidence>
<dbReference type="Pfam" id="PF04998">
    <property type="entry name" value="RNA_pol_Rpb1_5"/>
    <property type="match status" value="1"/>
</dbReference>
<keyword evidence="3" id="KW-0808">Transferase</keyword>
<protein>
    <recommendedName>
        <fullName evidence="1">DNA-directed RNA polymerase</fullName>
        <ecNumber evidence="1">2.7.7.6</ecNumber>
    </recommendedName>
</protein>